<evidence type="ECO:0000313" key="1">
    <source>
        <dbReference type="EMBL" id="KFI96851.1"/>
    </source>
</evidence>
<accession>A0A087DMV1</accession>
<dbReference type="AlphaFoldDB" id="A0A087DMV1"/>
<dbReference type="eggNOG" id="COG2865">
    <property type="taxonomic scope" value="Bacteria"/>
</dbReference>
<dbReference type="Proteomes" id="UP000029004">
    <property type="component" value="Unassembled WGS sequence"/>
</dbReference>
<name>A0A087DMV1_9BIFI</name>
<comment type="caution">
    <text evidence="1">The sequence shown here is derived from an EMBL/GenBank/DDBJ whole genome shotgun (WGS) entry which is preliminary data.</text>
</comment>
<reference evidence="1 2" key="1">
    <citation type="submission" date="2014-03" db="EMBL/GenBank/DDBJ databases">
        <title>Genomics of Bifidobacteria.</title>
        <authorList>
            <person name="Ventura M."/>
            <person name="Milani C."/>
            <person name="Lugli G.A."/>
        </authorList>
    </citation>
    <scope>NUCLEOTIDE SEQUENCE [LARGE SCALE GENOMIC DNA]</scope>
    <source>
        <strain evidence="1 2">DSM 23968</strain>
    </source>
</reference>
<organism evidence="1 2">
    <name type="scientific">Bifidobacterium stellenboschense</name>
    <dbReference type="NCBI Taxonomy" id="762211"/>
    <lineage>
        <taxon>Bacteria</taxon>
        <taxon>Bacillati</taxon>
        <taxon>Actinomycetota</taxon>
        <taxon>Actinomycetes</taxon>
        <taxon>Bifidobacteriales</taxon>
        <taxon>Bifidobacteriaceae</taxon>
        <taxon>Bifidobacterium</taxon>
    </lineage>
</organism>
<gene>
    <name evidence="1" type="ORF">BSTEL_1760</name>
</gene>
<dbReference type="EMBL" id="JGZP01000014">
    <property type="protein sequence ID" value="KFI96851.1"/>
    <property type="molecule type" value="Genomic_DNA"/>
</dbReference>
<proteinExistence type="predicted"/>
<protein>
    <submittedName>
        <fullName evidence="1">Transcriptional regulator</fullName>
    </submittedName>
</protein>
<evidence type="ECO:0000313" key="2">
    <source>
        <dbReference type="Proteomes" id="UP000029004"/>
    </source>
</evidence>
<sequence>MRVNSLRRIIGTYQSSDRNLLELTDEELEQALQLTVTVDGKIMPTLTGLLLLGKEESLKRFSPTHRAFREALVNAFGHRDHTLLGRVRVQLDDA</sequence>
<keyword evidence="2" id="KW-1185">Reference proteome</keyword>